<sequence>MDTTKEAFFQEVLENVRNVSIRDLILNKYELQPGRCPFHNDRTPGSFSIVERRGQYKCWSCGEHGDSIQFVRETEKVGFHEAVFKIALLYDIVTTEQVSQYYSHEGFKEGATKVIRSYENLWKDEIEEHRAEPKVIHHVFDIFARGESVIEGKEDKLSEAHRQHLIAERGLSNEEIDKMGYFTIPSRSSRYMKFFLQALEDEYGYDHHMLKGVPGFYKKKDDTSKRAYTFLSKKGIGIPVKDLDGNIQGVQIRKDVTKKGESRYIWLSSSFANDEDTMEFGTGSGSPIHVSIPKENKYPYLIFITEGIFKSEAIAKKYQAHALSIQGIQNWKHDLLDVLQDLEERQGHPFANVMVMFDADIASNIHVFEATRDMVGVLEEMQVNIHYAWWEKEFGKGIDDVIQSDYTSQVKKISAITFVSQYEAIIQELEEQHGMKIRDVLKEFGNDVIEELFNERIKPIFYS</sequence>
<dbReference type="HOGENOM" id="CLU_032287_0_0_9"/>
<dbReference type="GO" id="GO:0005737">
    <property type="term" value="C:cytoplasm"/>
    <property type="evidence" value="ECO:0007669"/>
    <property type="project" value="TreeGrafter"/>
</dbReference>
<evidence type="ECO:0000313" key="6">
    <source>
        <dbReference type="Proteomes" id="UP000031449"/>
    </source>
</evidence>
<dbReference type="Pfam" id="PF12965">
    <property type="entry name" value="DUF3854"/>
    <property type="match status" value="1"/>
</dbReference>
<accession>A0A0B5AXV8</accession>
<geneLocation type="plasmid" evidence="6"/>
<dbReference type="Proteomes" id="UP000031449">
    <property type="component" value="Plasmid unnamed"/>
</dbReference>
<evidence type="ECO:0000259" key="4">
    <source>
        <dbReference type="SMART" id="SM00400"/>
    </source>
</evidence>
<keyword evidence="3" id="KW-0862">Zinc</keyword>
<dbReference type="Pfam" id="PF01807">
    <property type="entry name" value="Zn_ribbon_DnaG"/>
    <property type="match status" value="1"/>
</dbReference>
<evidence type="ECO:0000313" key="5">
    <source>
        <dbReference type="EMBL" id="AJD93547.1"/>
    </source>
</evidence>
<keyword evidence="5" id="KW-0614">Plasmid</keyword>
<dbReference type="EMBL" id="CP009417">
    <property type="protein sequence ID" value="AJD93547.1"/>
    <property type="molecule type" value="Genomic_DNA"/>
</dbReference>
<gene>
    <name evidence="5" type="ORF">JMA_42300</name>
</gene>
<dbReference type="Gene3D" id="3.90.580.10">
    <property type="entry name" value="Zinc finger, CHC2-type domain"/>
    <property type="match status" value="1"/>
</dbReference>
<dbReference type="InterPro" id="IPR002694">
    <property type="entry name" value="Znf_CHC2"/>
</dbReference>
<evidence type="ECO:0000256" key="2">
    <source>
        <dbReference type="ARBA" id="ARBA00022771"/>
    </source>
</evidence>
<dbReference type="InterPro" id="IPR036977">
    <property type="entry name" value="DNA_primase_Znf_CHC2"/>
</dbReference>
<dbReference type="GO" id="GO:0006269">
    <property type="term" value="P:DNA replication, synthesis of primer"/>
    <property type="evidence" value="ECO:0007669"/>
    <property type="project" value="TreeGrafter"/>
</dbReference>
<evidence type="ECO:0000256" key="3">
    <source>
        <dbReference type="ARBA" id="ARBA00022833"/>
    </source>
</evidence>
<dbReference type="InterPro" id="IPR024385">
    <property type="entry name" value="DUF3854"/>
</dbReference>
<dbReference type="PANTHER" id="PTHR30313:SF2">
    <property type="entry name" value="DNA PRIMASE"/>
    <property type="match status" value="1"/>
</dbReference>
<keyword evidence="2" id="KW-0863">Zinc-finger</keyword>
<dbReference type="GO" id="GO:0003899">
    <property type="term" value="F:DNA-directed RNA polymerase activity"/>
    <property type="evidence" value="ECO:0007669"/>
    <property type="project" value="InterPro"/>
</dbReference>
<dbReference type="BioCyc" id="JESP1508404:G14D9-13553-MONOMER"/>
<keyword evidence="1" id="KW-0479">Metal-binding</keyword>
<dbReference type="GO" id="GO:0008270">
    <property type="term" value="F:zinc ion binding"/>
    <property type="evidence" value="ECO:0007669"/>
    <property type="project" value="UniProtKB-KW"/>
</dbReference>
<dbReference type="AlphaFoldDB" id="A0A0B5AXV8"/>
<dbReference type="KEGG" id="jeo:JMA_42300"/>
<organism evidence="5 6">
    <name type="scientific">Jeotgalibacillus malaysiensis</name>
    <dbReference type="NCBI Taxonomy" id="1508404"/>
    <lineage>
        <taxon>Bacteria</taxon>
        <taxon>Bacillati</taxon>
        <taxon>Bacillota</taxon>
        <taxon>Bacilli</taxon>
        <taxon>Bacillales</taxon>
        <taxon>Caryophanaceae</taxon>
        <taxon>Jeotgalibacillus</taxon>
    </lineage>
</organism>
<reference evidence="5 6" key="1">
    <citation type="submission" date="2014-08" db="EMBL/GenBank/DDBJ databases">
        <title>Complete genome of a marine bacteria Jeotgalibacillus malaysiensis.</title>
        <authorList>
            <person name="Yaakop A.S."/>
            <person name="Chan K.-G."/>
            <person name="Goh K.M."/>
        </authorList>
    </citation>
    <scope>NUCLEOTIDE SEQUENCE [LARGE SCALE GENOMIC DNA]</scope>
    <source>
        <strain evidence="5 6">D5</strain>
        <plasmid evidence="6">Plasmid</plasmid>
    </source>
</reference>
<dbReference type="GO" id="GO:0003677">
    <property type="term" value="F:DNA binding"/>
    <property type="evidence" value="ECO:0007669"/>
    <property type="project" value="InterPro"/>
</dbReference>
<dbReference type="OrthoDB" id="2665710at2"/>
<evidence type="ECO:0000256" key="1">
    <source>
        <dbReference type="ARBA" id="ARBA00022723"/>
    </source>
</evidence>
<dbReference type="SUPFAM" id="SSF57783">
    <property type="entry name" value="Zinc beta-ribbon"/>
    <property type="match status" value="1"/>
</dbReference>
<dbReference type="SMART" id="SM00400">
    <property type="entry name" value="ZnF_CHCC"/>
    <property type="match status" value="1"/>
</dbReference>
<dbReference type="InterPro" id="IPR050219">
    <property type="entry name" value="DnaG_primase"/>
</dbReference>
<proteinExistence type="predicted"/>
<feature type="domain" description="Zinc finger CHC2-type" evidence="4">
    <location>
        <begin position="34"/>
        <end position="87"/>
    </location>
</feature>
<dbReference type="PANTHER" id="PTHR30313">
    <property type="entry name" value="DNA PRIMASE"/>
    <property type="match status" value="1"/>
</dbReference>
<keyword evidence="6" id="KW-1185">Reference proteome</keyword>
<name>A0A0B5AXV8_9BACL</name>
<protein>
    <recommendedName>
        <fullName evidence="4">Zinc finger CHC2-type domain-containing protein</fullName>
    </recommendedName>
</protein>